<evidence type="ECO:0000313" key="1">
    <source>
        <dbReference type="EMBL" id="MPM07714.1"/>
    </source>
</evidence>
<gene>
    <name evidence="1" type="ORF">SDC9_54021</name>
</gene>
<accession>A0A644X0L5</accession>
<dbReference type="AlphaFoldDB" id="A0A644X0L5"/>
<name>A0A644X0L5_9ZZZZ</name>
<organism evidence="1">
    <name type="scientific">bioreactor metagenome</name>
    <dbReference type="NCBI Taxonomy" id="1076179"/>
    <lineage>
        <taxon>unclassified sequences</taxon>
        <taxon>metagenomes</taxon>
        <taxon>ecological metagenomes</taxon>
    </lineage>
</organism>
<comment type="caution">
    <text evidence="1">The sequence shown here is derived from an EMBL/GenBank/DDBJ whole genome shotgun (WGS) entry which is preliminary data.</text>
</comment>
<dbReference type="EMBL" id="VSSQ01001368">
    <property type="protein sequence ID" value="MPM07714.1"/>
    <property type="molecule type" value="Genomic_DNA"/>
</dbReference>
<protein>
    <submittedName>
        <fullName evidence="1">Uncharacterized protein</fullName>
    </submittedName>
</protein>
<proteinExistence type="predicted"/>
<reference evidence="1" key="1">
    <citation type="submission" date="2019-08" db="EMBL/GenBank/DDBJ databases">
        <authorList>
            <person name="Kucharzyk K."/>
            <person name="Murdoch R.W."/>
            <person name="Higgins S."/>
            <person name="Loffler F."/>
        </authorList>
    </citation>
    <scope>NUCLEOTIDE SEQUENCE</scope>
</reference>
<sequence length="169" mass="17764">MIPGDIGHLDLSFPYDGVEGVYHFFVVGCDGLGKLFLALPGVGVHTGGDEPFIKEVAGDDELTDVGRAADLPDKVHERSPVLLSFCVPVVHSQVDVADDDDDGPLAAEPRNAVLVEGEGVLRGCGLRSGSKAAGRGAQECGEDHDAQDADSSHWISFPFMWSVIGQHGG</sequence>